<dbReference type="CDD" id="cd12114">
    <property type="entry name" value="A_NRPS_TlmIV_like"/>
    <property type="match status" value="1"/>
</dbReference>
<dbReference type="PROSITE" id="PS00455">
    <property type="entry name" value="AMP_BINDING"/>
    <property type="match status" value="2"/>
</dbReference>
<dbReference type="Gene3D" id="3.30.559.30">
    <property type="entry name" value="Nonribosomal peptide synthetase, condensation domain"/>
    <property type="match status" value="1"/>
</dbReference>
<proteinExistence type="predicted"/>
<feature type="compositionally biased region" description="Basic and acidic residues" evidence="4">
    <location>
        <begin position="25"/>
        <end position="41"/>
    </location>
</feature>
<accession>M5UHF4</accession>
<dbReference type="GO" id="GO:0043041">
    <property type="term" value="P:amino acid activation for nonribosomal peptide biosynthetic process"/>
    <property type="evidence" value="ECO:0007669"/>
    <property type="project" value="TreeGrafter"/>
</dbReference>
<dbReference type="Pfam" id="PF00501">
    <property type="entry name" value="AMP-binding"/>
    <property type="match status" value="2"/>
</dbReference>
<dbReference type="Pfam" id="PF13193">
    <property type="entry name" value="AMP-binding_C"/>
    <property type="match status" value="2"/>
</dbReference>
<dbReference type="PANTHER" id="PTHR45527:SF1">
    <property type="entry name" value="FATTY ACID SYNTHASE"/>
    <property type="match status" value="1"/>
</dbReference>
<dbReference type="InterPro" id="IPR001031">
    <property type="entry name" value="Thioesterase"/>
</dbReference>
<sequence>MDLGGEEIRSSQRGNHLFSVQHRHPSVDVPRRKREKAMMPHSKDVLARCQRLTPDEQDKLVERWNQTSEPWADDPCLHELFVRQAEKTPDAPAVIFDDKSLSYGELHTQSTRVAERLIESGVAPEEVVGVVLDGTPNAYIGILGILKAGAAYLPINPDFPRDRILFFLRQAEARFLVGELDAAIIEEIPRLCTIAIDGESSATGTVKLPNVAAESLAYVLFTSGSTGKPKGVMLNHRGPVNTVRDINVRLQVGQSDRALALSSLGFDLSVFDLFGMWGAGGAIVLPTPSESRDPAKWANLIDRHDITIWNSVPALMEMLVTFFEGNRVLSSLRLVMLSGDWIPVTLPDRIRLVAPQAELVSLGGSTEVSIWSVIFPIDGVDPKWTSIPYGKPLRNQQCYVVDEQSNLCKIGETGELCLGGVGVALGYLNRPDLTEQQFVSDPFGKGTTLYRTGDLCRYGEDGNIEFLGRADQQVKIHGYRIGLGEIESEITKLTGVREAAVIANEGNTGARLIAYAVFEDGHEICLAELNQRLAESLPHYMLPSALVAIERLPLTANGKVDRKSLPIPQVNCDAGADLSEVNETGAFLVATLRDLLHLPNVDPKVGFMELGGNSLAAVALAARVKAKYGVRLEFWGILAQSPSTIELSQQIDDLVQNKTAESYTVSAIGHESLSVAPVSSHQQQMWIEHFLVANRGRYNIPLVYDVKGEFNLDAFEHAYQQVVDRHHVLRTVYEATAEGLVQRVLSSSSFSIDRIDLRDRQCDERAQLFETQAREYVTKPFDLSMESPIRLRLYHIGEEQYRIVLAVHHIAFDGHSIGVLQRDLAECYNAARDNRAPQLPKLSHQYANYSVWQRQRLEDGSLEQDRDYWREKLGGELPVLDLPRDRSNVDDTASDTCSLTVDGDLLESVRTFSAERQSTLFVTLLSAIKAVFHRYTQQEDIVIGSAVTSRDDLAMEDLVGYFINVLPLRTRFDGSDSFECLQAKVRDTAFDAFAHQRYPLDLLKKEIFSEGEMGDAPFRVLFILENQPDALSLDGASTTTIPFDTRLAKFDLLIAVNESPDRLRIELQYRCKQFHRRRVERFGEHLRGLLASAVVEPSCPVDQLKILSSNELATVLPSSSILDLADDVAIETSVANQAFISVLSLFDDQVRRTPDSPALSFEGEYLTYAHLDRRASELAERLSRLGVQQNVPVAIMLERSFDMIVGVLAVMKAGGCYVPVDPSLPMQRRRRILENCHAGVLISETTLVDRMSADEAGTVLHDLHVVSIDRNNEPEDESYATAEKTPGVQLDDLAYILYTSGSTGEPKGVAMRHGAVANLIDWQLRNSEASVGTKTLQFASLGFDVSFQEIFATLCGGGELQLVSSRLQQDLLQLWRFIVDAGTERVFVPFVVLRTLAEVANDRSQQSSLREVMTAGERLEITPVVRNFFAKRPECRLWNHYGPTETHVATAHPLDRDALKWDTVPPIGTPINKCVAVVLDENLQPVPQGVDGELYLGGECLAQGYFGNETLTSERFIENPHPNLPTERLYRTGDIARLNWDHQLEFIRRNDLQVKVRGHRVELSEIESVLAQCPGVRQAVVTFQRSGLGGQLNAHVIRDNESLSPRVLEDFLRTHVPAYMMVSHFDLVDEFPMTPSGKVDRKRLASIKTTTIARQASEQVMPTTGDPLIDRITEIWQSVLGVDGLDSESHFFDCGGDSLSAAILFTRLEKEFGKAVSMTKLVSSPTIGELAEVYRQNESHVEEYWNDLVRLDPRGKIDRDQRRDTQRLQAPLFCFPGIDGHLLNFREIAAMLGEDRDVYGVQPIGLDGERSQPEAIEDLARQHVEMIRRVTPHGPYHLAGFSFGGVVAYEVAQQLRRCGETVTLAIIDAFTGLPIPAPLHQNLLFHLRYAKECQGRQRWTYLYERLVGMVLAIRYRFGWITMEQRLERIIGTKGIYAKVAAKNMDVITRYRPGAAEGPATLYKAKLRANWPGRDRTDPQLGWGAVFQEQTLEVVEVDGAHANMLSKARVRGLVEHMRQRIQNG</sequence>
<name>M5UHF4_9BACT</name>
<dbReference type="Gene3D" id="3.40.50.980">
    <property type="match status" value="4"/>
</dbReference>
<dbReference type="InterPro" id="IPR029058">
    <property type="entry name" value="AB_hydrolase_fold"/>
</dbReference>
<keyword evidence="2" id="KW-0596">Phosphopantetheine</keyword>
<dbReference type="InterPro" id="IPR020806">
    <property type="entry name" value="PKS_PP-bd"/>
</dbReference>
<gene>
    <name evidence="6" type="ORF">RSSM_03106</name>
</gene>
<evidence type="ECO:0000259" key="5">
    <source>
        <dbReference type="PROSITE" id="PS50075"/>
    </source>
</evidence>
<dbReference type="GO" id="GO:0003824">
    <property type="term" value="F:catalytic activity"/>
    <property type="evidence" value="ECO:0007669"/>
    <property type="project" value="InterPro"/>
</dbReference>
<reference evidence="6 7" key="1">
    <citation type="journal article" date="2013" name="Mar. Genomics">
        <title>Expression of sulfatases in Rhodopirellula baltica and the diversity of sulfatases in the genus Rhodopirellula.</title>
        <authorList>
            <person name="Wegner C.E."/>
            <person name="Richter-Heitmann T."/>
            <person name="Klindworth A."/>
            <person name="Klockow C."/>
            <person name="Richter M."/>
            <person name="Achstetter T."/>
            <person name="Glockner F.O."/>
            <person name="Harder J."/>
        </authorList>
    </citation>
    <scope>NUCLEOTIDE SEQUENCE [LARGE SCALE GENOMIC DNA]</scope>
    <source>
        <strain evidence="6 7">SM41</strain>
    </source>
</reference>
<dbReference type="GO" id="GO:0031177">
    <property type="term" value="F:phosphopantetheine binding"/>
    <property type="evidence" value="ECO:0007669"/>
    <property type="project" value="InterPro"/>
</dbReference>
<dbReference type="GO" id="GO:0005737">
    <property type="term" value="C:cytoplasm"/>
    <property type="evidence" value="ECO:0007669"/>
    <property type="project" value="TreeGrafter"/>
</dbReference>
<comment type="caution">
    <text evidence="6">The sequence shown here is derived from an EMBL/GenBank/DDBJ whole genome shotgun (WGS) entry which is preliminary data.</text>
</comment>
<dbReference type="Gene3D" id="3.40.50.1820">
    <property type="entry name" value="alpha/beta hydrolase"/>
    <property type="match status" value="1"/>
</dbReference>
<dbReference type="Gene3D" id="3.30.559.10">
    <property type="entry name" value="Chloramphenicol acetyltransferase-like domain"/>
    <property type="match status" value="1"/>
</dbReference>
<dbReference type="InterPro" id="IPR001242">
    <property type="entry name" value="Condensation_dom"/>
</dbReference>
<dbReference type="InterPro" id="IPR009081">
    <property type="entry name" value="PP-bd_ACP"/>
</dbReference>
<dbReference type="FunFam" id="3.40.50.980:FF:000001">
    <property type="entry name" value="Non-ribosomal peptide synthetase"/>
    <property type="match status" value="1"/>
</dbReference>
<feature type="domain" description="Carrier" evidence="5">
    <location>
        <begin position="579"/>
        <end position="655"/>
    </location>
</feature>
<organism evidence="6 7">
    <name type="scientific">Rhodopirellula sallentina SM41</name>
    <dbReference type="NCBI Taxonomy" id="1263870"/>
    <lineage>
        <taxon>Bacteria</taxon>
        <taxon>Pseudomonadati</taxon>
        <taxon>Planctomycetota</taxon>
        <taxon>Planctomycetia</taxon>
        <taxon>Pirellulales</taxon>
        <taxon>Pirellulaceae</taxon>
        <taxon>Rhodopirellula</taxon>
    </lineage>
</organism>
<dbReference type="InterPro" id="IPR020845">
    <property type="entry name" value="AMP-binding_CS"/>
</dbReference>
<dbReference type="CDD" id="cd19531">
    <property type="entry name" value="LCL_NRPS-like"/>
    <property type="match status" value="1"/>
</dbReference>
<feature type="compositionally biased region" description="Basic and acidic residues" evidence="4">
    <location>
        <begin position="1"/>
        <end position="10"/>
    </location>
</feature>
<dbReference type="InterPro" id="IPR006162">
    <property type="entry name" value="Ppantetheine_attach_site"/>
</dbReference>
<dbReference type="Gene3D" id="1.10.1200.10">
    <property type="entry name" value="ACP-like"/>
    <property type="match status" value="2"/>
</dbReference>
<dbReference type="EMBL" id="ANOH01000215">
    <property type="protein sequence ID" value="EMI55463.1"/>
    <property type="molecule type" value="Genomic_DNA"/>
</dbReference>
<feature type="domain" description="Carrier" evidence="5">
    <location>
        <begin position="1663"/>
        <end position="1738"/>
    </location>
</feature>
<dbReference type="NCBIfam" id="TIGR01733">
    <property type="entry name" value="AA-adenyl-dom"/>
    <property type="match status" value="2"/>
</dbReference>
<evidence type="ECO:0000256" key="1">
    <source>
        <dbReference type="ARBA" id="ARBA00001957"/>
    </source>
</evidence>
<dbReference type="Gene3D" id="3.30.300.30">
    <property type="match status" value="2"/>
</dbReference>
<dbReference type="Pfam" id="PF00550">
    <property type="entry name" value="PP-binding"/>
    <property type="match status" value="2"/>
</dbReference>
<evidence type="ECO:0000256" key="2">
    <source>
        <dbReference type="ARBA" id="ARBA00022450"/>
    </source>
</evidence>
<dbReference type="FunFam" id="3.40.50.12780:FF:000012">
    <property type="entry name" value="Non-ribosomal peptide synthetase"/>
    <property type="match status" value="1"/>
</dbReference>
<dbReference type="SUPFAM" id="SSF52777">
    <property type="entry name" value="CoA-dependent acyltransferases"/>
    <property type="match status" value="2"/>
</dbReference>
<dbReference type="SMART" id="SM00823">
    <property type="entry name" value="PKS_PP"/>
    <property type="match status" value="2"/>
</dbReference>
<evidence type="ECO:0000313" key="7">
    <source>
        <dbReference type="Proteomes" id="UP000011885"/>
    </source>
</evidence>
<dbReference type="SUPFAM" id="SSF47336">
    <property type="entry name" value="ACP-like"/>
    <property type="match status" value="2"/>
</dbReference>
<evidence type="ECO:0000256" key="4">
    <source>
        <dbReference type="SAM" id="MobiDB-lite"/>
    </source>
</evidence>
<evidence type="ECO:0000256" key="3">
    <source>
        <dbReference type="ARBA" id="ARBA00022553"/>
    </source>
</evidence>
<dbReference type="PANTHER" id="PTHR45527">
    <property type="entry name" value="NONRIBOSOMAL PEPTIDE SYNTHETASE"/>
    <property type="match status" value="1"/>
</dbReference>
<dbReference type="PROSITE" id="PS50075">
    <property type="entry name" value="CARRIER"/>
    <property type="match status" value="2"/>
</dbReference>
<dbReference type="GO" id="GO:0044550">
    <property type="term" value="P:secondary metabolite biosynthetic process"/>
    <property type="evidence" value="ECO:0007669"/>
    <property type="project" value="UniProtKB-ARBA"/>
</dbReference>
<dbReference type="InterPro" id="IPR023213">
    <property type="entry name" value="CAT-like_dom_sf"/>
</dbReference>
<dbReference type="InterPro" id="IPR045851">
    <property type="entry name" value="AMP-bd_C_sf"/>
</dbReference>
<evidence type="ECO:0000313" key="6">
    <source>
        <dbReference type="EMBL" id="EMI55463.1"/>
    </source>
</evidence>
<keyword evidence="3" id="KW-0597">Phosphoprotein</keyword>
<dbReference type="SUPFAM" id="SSF53474">
    <property type="entry name" value="alpha/beta-Hydrolases"/>
    <property type="match status" value="1"/>
</dbReference>
<dbReference type="InterPro" id="IPR000873">
    <property type="entry name" value="AMP-dep_synth/lig_dom"/>
</dbReference>
<dbReference type="SUPFAM" id="SSF56801">
    <property type="entry name" value="Acetyl-CoA synthetase-like"/>
    <property type="match status" value="2"/>
</dbReference>
<protein>
    <submittedName>
        <fullName evidence="6">Pyoverdine synthetase D</fullName>
    </submittedName>
</protein>
<comment type="cofactor">
    <cofactor evidence="1">
        <name>pantetheine 4'-phosphate</name>
        <dbReference type="ChEBI" id="CHEBI:47942"/>
    </cofactor>
</comment>
<dbReference type="NCBIfam" id="NF003417">
    <property type="entry name" value="PRK04813.1"/>
    <property type="match status" value="2"/>
</dbReference>
<dbReference type="Gene3D" id="2.30.38.10">
    <property type="entry name" value="Luciferase, Domain 3"/>
    <property type="match status" value="2"/>
</dbReference>
<dbReference type="InterPro" id="IPR025110">
    <property type="entry name" value="AMP-bd_C"/>
</dbReference>
<dbReference type="Proteomes" id="UP000011885">
    <property type="component" value="Unassembled WGS sequence"/>
</dbReference>
<dbReference type="Pfam" id="PF00975">
    <property type="entry name" value="Thioesterase"/>
    <property type="match status" value="1"/>
</dbReference>
<dbReference type="InterPro" id="IPR010071">
    <property type="entry name" value="AA_adenyl_dom"/>
</dbReference>
<dbReference type="InterPro" id="IPR020802">
    <property type="entry name" value="TesA-like"/>
</dbReference>
<dbReference type="SMART" id="SM00824">
    <property type="entry name" value="PKS_TE"/>
    <property type="match status" value="1"/>
</dbReference>
<dbReference type="PROSITE" id="PS00012">
    <property type="entry name" value="PHOSPHOPANTETHEINE"/>
    <property type="match status" value="1"/>
</dbReference>
<dbReference type="FunFam" id="3.30.300.30:FF:000010">
    <property type="entry name" value="Enterobactin synthetase component F"/>
    <property type="match status" value="1"/>
</dbReference>
<feature type="region of interest" description="Disordered" evidence="4">
    <location>
        <begin position="1"/>
        <end position="41"/>
    </location>
</feature>
<dbReference type="Pfam" id="PF00668">
    <property type="entry name" value="Condensation"/>
    <property type="match status" value="1"/>
</dbReference>
<dbReference type="PATRIC" id="fig|1263870.3.peg.3296"/>
<dbReference type="InterPro" id="IPR036736">
    <property type="entry name" value="ACP-like_sf"/>
</dbReference>
<keyword evidence="7" id="KW-1185">Reference proteome</keyword>